<dbReference type="InterPro" id="IPR003615">
    <property type="entry name" value="HNH_nuc"/>
</dbReference>
<proteinExistence type="predicted"/>
<dbReference type="PANTHER" id="PTHR33877:SF1">
    <property type="entry name" value="TYPE IV METHYL-DIRECTED RESTRICTION ENZYME ECOKMCRA"/>
    <property type="match status" value="1"/>
</dbReference>
<dbReference type="AlphaFoldDB" id="A0A1R1C0A2"/>
<protein>
    <recommendedName>
        <fullName evidence="1">HNH nuclease domain-containing protein</fullName>
    </recommendedName>
</protein>
<evidence type="ECO:0000259" key="1">
    <source>
        <dbReference type="SMART" id="SM00507"/>
    </source>
</evidence>
<reference evidence="2 3" key="1">
    <citation type="submission" date="2016-11" db="EMBL/GenBank/DDBJ databases">
        <title>Paenibacillus species isolates.</title>
        <authorList>
            <person name="Beno S.M."/>
        </authorList>
    </citation>
    <scope>NUCLEOTIDE SEQUENCE [LARGE SCALE GENOMIC DNA]</scope>
    <source>
        <strain evidence="2 3">FSL H8-0246</strain>
    </source>
</reference>
<dbReference type="Proteomes" id="UP000187134">
    <property type="component" value="Unassembled WGS sequence"/>
</dbReference>
<feature type="domain" description="HNH nuclease" evidence="1">
    <location>
        <begin position="189"/>
        <end position="247"/>
    </location>
</feature>
<dbReference type="PANTHER" id="PTHR33877">
    <property type="entry name" value="SLL1193 PROTEIN"/>
    <property type="match status" value="1"/>
</dbReference>
<accession>A0A1R1C0A2</accession>
<organism evidence="2 3">
    <name type="scientific">Paenibacillus amylolyticus</name>
    <dbReference type="NCBI Taxonomy" id="1451"/>
    <lineage>
        <taxon>Bacteria</taxon>
        <taxon>Bacillati</taxon>
        <taxon>Bacillota</taxon>
        <taxon>Bacilli</taxon>
        <taxon>Bacillales</taxon>
        <taxon>Paenibacillaceae</taxon>
        <taxon>Paenibacillus</taxon>
    </lineage>
</organism>
<evidence type="ECO:0000313" key="2">
    <source>
        <dbReference type="EMBL" id="OMF15494.1"/>
    </source>
</evidence>
<sequence length="272" mass="32390">MIKHFSFAYFESYWLAGATIAEFYENSNLLLPEFWRDSRHQIEPRIFKPHKWTIMHEWIFYVFNFHHWYADRHFDQRDIFSLESTIVEDAGVLLSEHPDFELLNECNFCGECAECSKYLEINEEIRYAWDDSVLALVHTVFHLFMNNKKFLRDFNEHISECIESDSDILIENPEHFVNGKIRRVSWPKWLERAIIYRDKGVCSICRKDVSGTLNLENKYAIDHIVPISNYGNNDPTNLQLLCWICNGIKSNKTTETNNIDIPLWYVESDMLI</sequence>
<dbReference type="CDD" id="cd00085">
    <property type="entry name" value="HNHc"/>
    <property type="match status" value="1"/>
</dbReference>
<dbReference type="RefSeq" id="WP_076331685.1">
    <property type="nucleotide sequence ID" value="NZ_MRTJ01000002.1"/>
</dbReference>
<dbReference type="Pfam" id="PF01844">
    <property type="entry name" value="HNH"/>
    <property type="match status" value="1"/>
</dbReference>
<comment type="caution">
    <text evidence="2">The sequence shown here is derived from an EMBL/GenBank/DDBJ whole genome shotgun (WGS) entry which is preliminary data.</text>
</comment>
<dbReference type="GO" id="GO:0008270">
    <property type="term" value="F:zinc ion binding"/>
    <property type="evidence" value="ECO:0007669"/>
    <property type="project" value="InterPro"/>
</dbReference>
<dbReference type="GO" id="GO:0003676">
    <property type="term" value="F:nucleic acid binding"/>
    <property type="evidence" value="ECO:0007669"/>
    <property type="project" value="InterPro"/>
</dbReference>
<evidence type="ECO:0000313" key="3">
    <source>
        <dbReference type="Proteomes" id="UP000187134"/>
    </source>
</evidence>
<dbReference type="EMBL" id="MRTJ01000002">
    <property type="protein sequence ID" value="OMF15494.1"/>
    <property type="molecule type" value="Genomic_DNA"/>
</dbReference>
<dbReference type="GO" id="GO:0004519">
    <property type="term" value="F:endonuclease activity"/>
    <property type="evidence" value="ECO:0007669"/>
    <property type="project" value="InterPro"/>
</dbReference>
<dbReference type="InterPro" id="IPR052892">
    <property type="entry name" value="NA-targeting_endonuclease"/>
</dbReference>
<dbReference type="InterPro" id="IPR002711">
    <property type="entry name" value="HNH"/>
</dbReference>
<name>A0A1R1C0A2_PAEAM</name>
<dbReference type="SMART" id="SM00507">
    <property type="entry name" value="HNHc"/>
    <property type="match status" value="1"/>
</dbReference>
<gene>
    <name evidence="2" type="ORF">BK131_11560</name>
</gene>
<dbReference type="Gene3D" id="1.10.30.50">
    <property type="match status" value="1"/>
</dbReference>